<reference evidence="2" key="1">
    <citation type="submission" date="2018-05" db="EMBL/GenBank/DDBJ databases">
        <authorList>
            <person name="Lanie J.A."/>
            <person name="Ng W.-L."/>
            <person name="Kazmierczak K.M."/>
            <person name="Andrzejewski T.M."/>
            <person name="Davidsen T.M."/>
            <person name="Wayne K.J."/>
            <person name="Tettelin H."/>
            <person name="Glass J.I."/>
            <person name="Rusch D."/>
            <person name="Podicherti R."/>
            <person name="Tsui H.-C.T."/>
            <person name="Winkler M.E."/>
        </authorList>
    </citation>
    <scope>NUCLEOTIDE SEQUENCE</scope>
</reference>
<accession>A0A381XNL6</accession>
<keyword evidence="1" id="KW-0812">Transmembrane</keyword>
<dbReference type="PROSITE" id="PS51257">
    <property type="entry name" value="PROKAR_LIPOPROTEIN"/>
    <property type="match status" value="1"/>
</dbReference>
<name>A0A381XNL6_9ZZZZ</name>
<evidence type="ECO:0000256" key="1">
    <source>
        <dbReference type="SAM" id="Phobius"/>
    </source>
</evidence>
<organism evidence="2">
    <name type="scientific">marine metagenome</name>
    <dbReference type="NCBI Taxonomy" id="408172"/>
    <lineage>
        <taxon>unclassified sequences</taxon>
        <taxon>metagenomes</taxon>
        <taxon>ecological metagenomes</taxon>
    </lineage>
</organism>
<gene>
    <name evidence="2" type="ORF">METZ01_LOCUS119230</name>
</gene>
<sequence length="155" mass="17569">MNLSKPVKMLYQFRIYSYILLSVFFLSCGLGSEKKKEYRNVSLLIDYSEENSRSFSKINEDLLMGVGTEAIYLVVDTVVFESNYQNLSSHEDRALTDTTKNKVTLTLPLDTTLKIYAYRFTENFTLTDLDSLARSPVSYGKSGSFIVSESTSSLT</sequence>
<dbReference type="AlphaFoldDB" id="A0A381XNL6"/>
<keyword evidence="1" id="KW-1133">Transmembrane helix</keyword>
<feature type="transmembrane region" description="Helical" evidence="1">
    <location>
        <begin position="15"/>
        <end position="32"/>
    </location>
</feature>
<feature type="non-terminal residue" evidence="2">
    <location>
        <position position="155"/>
    </location>
</feature>
<protein>
    <submittedName>
        <fullName evidence="2">Uncharacterized protein</fullName>
    </submittedName>
</protein>
<proteinExistence type="predicted"/>
<dbReference type="EMBL" id="UINC01015829">
    <property type="protein sequence ID" value="SVA66376.1"/>
    <property type="molecule type" value="Genomic_DNA"/>
</dbReference>
<evidence type="ECO:0000313" key="2">
    <source>
        <dbReference type="EMBL" id="SVA66376.1"/>
    </source>
</evidence>
<keyword evidence="1" id="KW-0472">Membrane</keyword>